<dbReference type="Proteomes" id="UP001054945">
    <property type="component" value="Unassembled WGS sequence"/>
</dbReference>
<evidence type="ECO:0000313" key="3">
    <source>
        <dbReference type="Proteomes" id="UP001054945"/>
    </source>
</evidence>
<reference evidence="2 3" key="1">
    <citation type="submission" date="2021-06" db="EMBL/GenBank/DDBJ databases">
        <title>Caerostris extrusa draft genome.</title>
        <authorList>
            <person name="Kono N."/>
            <person name="Arakawa K."/>
        </authorList>
    </citation>
    <scope>NUCLEOTIDE SEQUENCE [LARGE SCALE GENOMIC DNA]</scope>
</reference>
<protein>
    <submittedName>
        <fullName evidence="2">Uncharacterized protein</fullName>
    </submittedName>
</protein>
<name>A0AAV4VP13_CAEEX</name>
<dbReference type="AlphaFoldDB" id="A0AAV4VP13"/>
<evidence type="ECO:0000313" key="2">
    <source>
        <dbReference type="EMBL" id="GIY71145.1"/>
    </source>
</evidence>
<keyword evidence="3" id="KW-1185">Reference proteome</keyword>
<proteinExistence type="predicted"/>
<dbReference type="EMBL" id="BPLR01014758">
    <property type="protein sequence ID" value="GIY71145.1"/>
    <property type="molecule type" value="Genomic_DNA"/>
</dbReference>
<evidence type="ECO:0000256" key="1">
    <source>
        <dbReference type="SAM" id="MobiDB-lite"/>
    </source>
</evidence>
<comment type="caution">
    <text evidence="2">The sequence shown here is derived from an EMBL/GenBank/DDBJ whole genome shotgun (WGS) entry which is preliminary data.</text>
</comment>
<sequence>MVKVGKYSPRTVSFSYLKASPLDFIKPEPSYPLCSADGWTAFMKKPCLRIIRCFRHLSEQTQLLRNCLFSREFIAPSHPPWKHPQGSRDNRPQRGTNRRFNHDDNGLQAAGLTSMGRSDL</sequence>
<feature type="region of interest" description="Disordered" evidence="1">
    <location>
        <begin position="76"/>
        <end position="120"/>
    </location>
</feature>
<gene>
    <name evidence="2" type="ORF">CEXT_108581</name>
</gene>
<organism evidence="2 3">
    <name type="scientific">Caerostris extrusa</name>
    <name type="common">Bark spider</name>
    <name type="synonym">Caerostris bankana</name>
    <dbReference type="NCBI Taxonomy" id="172846"/>
    <lineage>
        <taxon>Eukaryota</taxon>
        <taxon>Metazoa</taxon>
        <taxon>Ecdysozoa</taxon>
        <taxon>Arthropoda</taxon>
        <taxon>Chelicerata</taxon>
        <taxon>Arachnida</taxon>
        <taxon>Araneae</taxon>
        <taxon>Araneomorphae</taxon>
        <taxon>Entelegynae</taxon>
        <taxon>Araneoidea</taxon>
        <taxon>Araneidae</taxon>
        <taxon>Caerostris</taxon>
    </lineage>
</organism>
<accession>A0AAV4VP13</accession>